<accession>A0ABU9UE35</accession>
<keyword evidence="3" id="KW-0804">Transcription</keyword>
<dbReference type="Pfam" id="PF01022">
    <property type="entry name" value="HTH_5"/>
    <property type="match status" value="1"/>
</dbReference>
<dbReference type="CDD" id="cd00090">
    <property type="entry name" value="HTH_ARSR"/>
    <property type="match status" value="1"/>
</dbReference>
<protein>
    <submittedName>
        <fullName evidence="5">Metalloregulator ArsR/SmtB family transcription factor</fullName>
    </submittedName>
</protein>
<evidence type="ECO:0000259" key="4">
    <source>
        <dbReference type="PROSITE" id="PS50987"/>
    </source>
</evidence>
<dbReference type="EMBL" id="JBCHKQ010000003">
    <property type="protein sequence ID" value="MEM5948407.1"/>
    <property type="molecule type" value="Genomic_DNA"/>
</dbReference>
<dbReference type="RefSeq" id="WP_420069856.1">
    <property type="nucleotide sequence ID" value="NZ_JBCHKQ010000003.1"/>
</dbReference>
<dbReference type="PROSITE" id="PS50987">
    <property type="entry name" value="HTH_ARSR_2"/>
    <property type="match status" value="1"/>
</dbReference>
<proteinExistence type="predicted"/>
<dbReference type="PANTHER" id="PTHR33154:SF18">
    <property type="entry name" value="ARSENICAL RESISTANCE OPERON REPRESSOR"/>
    <property type="match status" value="1"/>
</dbReference>
<dbReference type="InterPro" id="IPR051081">
    <property type="entry name" value="HTH_MetalResp_TranReg"/>
</dbReference>
<keyword evidence="6" id="KW-1185">Reference proteome</keyword>
<reference evidence="5 6" key="1">
    <citation type="submission" date="2024-03" db="EMBL/GenBank/DDBJ databases">
        <title>Ignisphaera cupida sp. nov., a hyperthermophilic hydrolytic archaeon from a hot spring of Kamchatka, and proposal of Ignisphaeraceae fam. nov.</title>
        <authorList>
            <person name="Podosokorskaya O.A."/>
            <person name="Elcheninov A.G."/>
            <person name="Maltseva A.I."/>
            <person name="Zayulina K.S."/>
            <person name="Novikov A."/>
            <person name="Merkel A.Y."/>
        </authorList>
    </citation>
    <scope>NUCLEOTIDE SEQUENCE [LARGE SCALE GENOMIC DNA]</scope>
    <source>
        <strain evidence="5 6">38H-sp</strain>
    </source>
</reference>
<gene>
    <name evidence="5" type="ORF">WKV44_07600</name>
</gene>
<evidence type="ECO:0000313" key="6">
    <source>
        <dbReference type="Proteomes" id="UP001466331"/>
    </source>
</evidence>
<evidence type="ECO:0000313" key="5">
    <source>
        <dbReference type="EMBL" id="MEM5948407.1"/>
    </source>
</evidence>
<dbReference type="PANTHER" id="PTHR33154">
    <property type="entry name" value="TRANSCRIPTIONAL REGULATOR, ARSR FAMILY"/>
    <property type="match status" value="1"/>
</dbReference>
<dbReference type="PRINTS" id="PR00778">
    <property type="entry name" value="HTHARSR"/>
</dbReference>
<name>A0ABU9UE35_9SPIR</name>
<feature type="domain" description="HTH arsR-type" evidence="4">
    <location>
        <begin position="4"/>
        <end position="98"/>
    </location>
</feature>
<dbReference type="SMART" id="SM00418">
    <property type="entry name" value="HTH_ARSR"/>
    <property type="match status" value="1"/>
</dbReference>
<dbReference type="InterPro" id="IPR011991">
    <property type="entry name" value="ArsR-like_HTH"/>
</dbReference>
<comment type="caution">
    <text evidence="5">The sequence shown here is derived from an EMBL/GenBank/DDBJ whole genome shotgun (WGS) entry which is preliminary data.</text>
</comment>
<dbReference type="Proteomes" id="UP001466331">
    <property type="component" value="Unassembled WGS sequence"/>
</dbReference>
<keyword evidence="2" id="KW-0238">DNA-binding</keyword>
<evidence type="ECO:0000256" key="1">
    <source>
        <dbReference type="ARBA" id="ARBA00023015"/>
    </source>
</evidence>
<dbReference type="SUPFAM" id="SSF46785">
    <property type="entry name" value="Winged helix' DNA-binding domain"/>
    <property type="match status" value="1"/>
</dbReference>
<evidence type="ECO:0000256" key="2">
    <source>
        <dbReference type="ARBA" id="ARBA00023125"/>
    </source>
</evidence>
<dbReference type="NCBIfam" id="NF033788">
    <property type="entry name" value="HTH_metalloreg"/>
    <property type="match status" value="1"/>
</dbReference>
<dbReference type="InterPro" id="IPR036390">
    <property type="entry name" value="WH_DNA-bd_sf"/>
</dbReference>
<organism evidence="5 6">
    <name type="scientific">Rarispira pelagica</name>
    <dbReference type="NCBI Taxonomy" id="3141764"/>
    <lineage>
        <taxon>Bacteria</taxon>
        <taxon>Pseudomonadati</taxon>
        <taxon>Spirochaetota</taxon>
        <taxon>Spirochaetia</taxon>
        <taxon>Winmispirales</taxon>
        <taxon>Winmispiraceae</taxon>
        <taxon>Rarispira</taxon>
    </lineage>
</organism>
<dbReference type="InterPro" id="IPR001845">
    <property type="entry name" value="HTH_ArsR_DNA-bd_dom"/>
</dbReference>
<keyword evidence="1" id="KW-0805">Transcription regulation</keyword>
<dbReference type="Gene3D" id="1.10.10.10">
    <property type="entry name" value="Winged helix-like DNA-binding domain superfamily/Winged helix DNA-binding domain"/>
    <property type="match status" value="1"/>
</dbReference>
<dbReference type="InterPro" id="IPR036388">
    <property type="entry name" value="WH-like_DNA-bd_sf"/>
</dbReference>
<evidence type="ECO:0000256" key="3">
    <source>
        <dbReference type="ARBA" id="ARBA00023163"/>
    </source>
</evidence>
<sequence>MKEKITQALYRKADIFKALAHPVRLFFIERLAAGPKCVCELANEAGISKSIASRYLSQLKSVGLLDRKKSGTEVEYSLIAPCVINLIACLDSSVVDNIKKNLR</sequence>